<dbReference type="Pfam" id="PF02146">
    <property type="entry name" value="SIR2"/>
    <property type="match status" value="1"/>
</dbReference>
<evidence type="ECO:0000256" key="3">
    <source>
        <dbReference type="ARBA" id="ARBA00022833"/>
    </source>
</evidence>
<keyword evidence="2" id="KW-0479">Metal-binding</keyword>
<evidence type="ECO:0000256" key="5">
    <source>
        <dbReference type="HAMAP-Rule" id="MF_01967"/>
    </source>
</evidence>
<dbReference type="NCBIfam" id="NF003738">
    <property type="entry name" value="PRK05333.1"/>
    <property type="match status" value="1"/>
</dbReference>
<feature type="binding site" evidence="5">
    <location>
        <position position="277"/>
    </location>
    <ligand>
        <name>NAD(+)</name>
        <dbReference type="ChEBI" id="CHEBI:57540"/>
    </ligand>
</feature>
<dbReference type="InterPro" id="IPR026587">
    <property type="entry name" value="Sirtuin_class_II"/>
</dbReference>
<feature type="domain" description="Deacetylase sirtuin-type" evidence="7">
    <location>
        <begin position="13"/>
        <end position="287"/>
    </location>
</feature>
<dbReference type="AlphaFoldDB" id="A0A4R0Z025"/>
<dbReference type="GO" id="GO:0070403">
    <property type="term" value="F:NAD+ binding"/>
    <property type="evidence" value="ECO:0007669"/>
    <property type="project" value="UniProtKB-UniRule"/>
</dbReference>
<evidence type="ECO:0000256" key="1">
    <source>
        <dbReference type="ARBA" id="ARBA00022679"/>
    </source>
</evidence>
<feature type="binding site" evidence="5">
    <location>
        <begin position="259"/>
        <end position="261"/>
    </location>
    <ligand>
        <name>NAD(+)</name>
        <dbReference type="ChEBI" id="CHEBI:57540"/>
    </ligand>
</feature>
<accession>A0A4R0Z025</accession>
<proteinExistence type="inferred from homology"/>
<evidence type="ECO:0000313" key="8">
    <source>
        <dbReference type="EMBL" id="TCI13079.1"/>
    </source>
</evidence>
<feature type="binding site" evidence="5">
    <location>
        <begin position="116"/>
        <end position="119"/>
    </location>
    <ligand>
        <name>NAD(+)</name>
        <dbReference type="ChEBI" id="CHEBI:57540"/>
    </ligand>
</feature>
<dbReference type="Gene3D" id="3.40.50.1220">
    <property type="entry name" value="TPP-binding domain"/>
    <property type="match status" value="1"/>
</dbReference>
<dbReference type="RefSeq" id="WP_131150137.1">
    <property type="nucleotide sequence ID" value="NZ_SJTG01000001.1"/>
</dbReference>
<keyword evidence="3" id="KW-0862">Zinc</keyword>
<comment type="function">
    <text evidence="5">NAD-dependent protein deacetylase which modulates the activities of several enzymes which are inactive in their acetylated form.</text>
</comment>
<name>A0A4R0Z025_9GAMM</name>
<comment type="caution">
    <text evidence="5 6">Lacks conserved residue(s) required for the propagation of feature annotation.</text>
</comment>
<protein>
    <recommendedName>
        <fullName evidence="5">NAD-dependent protein deacetylase</fullName>
        <ecNumber evidence="5">2.3.1.286</ecNumber>
    </recommendedName>
    <alternativeName>
        <fullName evidence="5">Regulatory protein SIR2 homolog</fullName>
    </alternativeName>
</protein>
<dbReference type="InterPro" id="IPR029035">
    <property type="entry name" value="DHS-like_NAD/FAD-binding_dom"/>
</dbReference>
<sequence>MSDARPPSDHPASADLERDAAQLADFIGRYPRLFVLTGAGVSTDSGIPDYRDLEGDWKRPQPVTYQAFMGELRTRQRYWARSMVGWPRFSQAQPNAAHRALARLEAAGHVSLLLTQNVDRLHQRAGSQHVVDLHGRLDVVRCMANEHRLPRTDFQRMLEERNPSWVALEAVEAPDGDADLEGHDFSTFDIPACPSCGGILKPDVVFFGEGVPRERVEAAMAGLDASDAVLVIGSSLMVFSGFRFVNAAAKAGKPIAAVNRGKTRADALIGLKIEEPVGALLDIVCPA</sequence>
<dbReference type="PROSITE" id="PS50305">
    <property type="entry name" value="SIRTUIN"/>
    <property type="match status" value="1"/>
</dbReference>
<keyword evidence="5" id="KW-0963">Cytoplasm</keyword>
<evidence type="ECO:0000313" key="9">
    <source>
        <dbReference type="Proteomes" id="UP000291822"/>
    </source>
</evidence>
<organism evidence="8 9">
    <name type="scientific">Dyella soli</name>
    <dbReference type="NCBI Taxonomy" id="522319"/>
    <lineage>
        <taxon>Bacteria</taxon>
        <taxon>Pseudomonadati</taxon>
        <taxon>Pseudomonadota</taxon>
        <taxon>Gammaproteobacteria</taxon>
        <taxon>Lysobacterales</taxon>
        <taxon>Rhodanobacteraceae</taxon>
        <taxon>Dyella</taxon>
    </lineage>
</organism>
<dbReference type="CDD" id="cd01409">
    <property type="entry name" value="SIRT4"/>
    <property type="match status" value="1"/>
</dbReference>
<comment type="subcellular location">
    <subcellularLocation>
        <location evidence="5">Cytoplasm</location>
    </subcellularLocation>
</comment>
<reference evidence="8 9" key="1">
    <citation type="submission" date="2019-02" db="EMBL/GenBank/DDBJ databases">
        <title>Dyella amyloliquefaciens sp. nov., isolated from forest soil.</title>
        <authorList>
            <person name="Gao Z.-H."/>
            <person name="Qiu L.-H."/>
        </authorList>
    </citation>
    <scope>NUCLEOTIDE SEQUENCE [LARGE SCALE GENOMIC DNA]</scope>
    <source>
        <strain evidence="8 9">KACC 12747</strain>
    </source>
</reference>
<dbReference type="HAMAP" id="MF_01967">
    <property type="entry name" value="Sirtuin_ClassII"/>
    <property type="match status" value="1"/>
</dbReference>
<comment type="caution">
    <text evidence="8">The sequence shown here is derived from an EMBL/GenBank/DDBJ whole genome shotgun (WGS) entry which is preliminary data.</text>
</comment>
<dbReference type="InterPro" id="IPR026590">
    <property type="entry name" value="Ssirtuin_cat_dom"/>
</dbReference>
<keyword evidence="9" id="KW-1185">Reference proteome</keyword>
<gene>
    <name evidence="5" type="primary">cobB</name>
    <name evidence="8" type="ORF">EZM97_07200</name>
</gene>
<keyword evidence="4 5" id="KW-0520">NAD</keyword>
<dbReference type="GO" id="GO:0046872">
    <property type="term" value="F:metal ion binding"/>
    <property type="evidence" value="ECO:0007669"/>
    <property type="project" value="UniProtKB-KW"/>
</dbReference>
<keyword evidence="1 5" id="KW-0808">Transferase</keyword>
<evidence type="ECO:0000256" key="4">
    <source>
        <dbReference type="ARBA" id="ARBA00023027"/>
    </source>
</evidence>
<dbReference type="InterPro" id="IPR050134">
    <property type="entry name" value="NAD-dep_sirtuin_deacylases"/>
</dbReference>
<dbReference type="PANTHER" id="PTHR11085:SF10">
    <property type="entry name" value="NAD-DEPENDENT PROTEIN DEACYLASE SIRTUIN-5, MITOCHONDRIAL-RELATED"/>
    <property type="match status" value="1"/>
</dbReference>
<dbReference type="SUPFAM" id="SSF52467">
    <property type="entry name" value="DHS-like NAD/FAD-binding domain"/>
    <property type="match status" value="1"/>
</dbReference>
<feature type="active site" description="Proton acceptor" evidence="5">
    <location>
        <position position="134"/>
    </location>
</feature>
<dbReference type="Gene3D" id="3.30.1600.10">
    <property type="entry name" value="SIR2/SIRT2 'Small Domain"/>
    <property type="match status" value="1"/>
</dbReference>
<feature type="binding site" evidence="5">
    <location>
        <begin position="233"/>
        <end position="235"/>
    </location>
    <ligand>
        <name>NAD(+)</name>
        <dbReference type="ChEBI" id="CHEBI:57540"/>
    </ligand>
</feature>
<dbReference type="InterPro" id="IPR026591">
    <property type="entry name" value="Sirtuin_cat_small_dom_sf"/>
</dbReference>
<dbReference type="GO" id="GO:0017136">
    <property type="term" value="F:histone deacetylase activity, NAD-dependent"/>
    <property type="evidence" value="ECO:0007669"/>
    <property type="project" value="TreeGrafter"/>
</dbReference>
<dbReference type="EC" id="2.3.1.286" evidence="5"/>
<evidence type="ECO:0000256" key="6">
    <source>
        <dbReference type="PROSITE-ProRule" id="PRU00236"/>
    </source>
</evidence>
<dbReference type="GO" id="GO:0005737">
    <property type="term" value="C:cytoplasm"/>
    <property type="evidence" value="ECO:0007669"/>
    <property type="project" value="UniProtKB-SubCell"/>
</dbReference>
<comment type="similarity">
    <text evidence="5">Belongs to the sirtuin family. Class II subfamily.</text>
</comment>
<dbReference type="EMBL" id="SJTG01000001">
    <property type="protein sequence ID" value="TCI13079.1"/>
    <property type="molecule type" value="Genomic_DNA"/>
</dbReference>
<dbReference type="Proteomes" id="UP000291822">
    <property type="component" value="Unassembled WGS sequence"/>
</dbReference>
<dbReference type="InterPro" id="IPR003000">
    <property type="entry name" value="Sirtuin"/>
</dbReference>
<comment type="catalytic activity">
    <reaction evidence="5">
        <text>N(6)-acetyl-L-lysyl-[protein] + NAD(+) + H2O = 2''-O-acetyl-ADP-D-ribose + nicotinamide + L-lysyl-[protein]</text>
        <dbReference type="Rhea" id="RHEA:43636"/>
        <dbReference type="Rhea" id="RHEA-COMP:9752"/>
        <dbReference type="Rhea" id="RHEA-COMP:10731"/>
        <dbReference type="ChEBI" id="CHEBI:15377"/>
        <dbReference type="ChEBI" id="CHEBI:17154"/>
        <dbReference type="ChEBI" id="CHEBI:29969"/>
        <dbReference type="ChEBI" id="CHEBI:57540"/>
        <dbReference type="ChEBI" id="CHEBI:61930"/>
        <dbReference type="ChEBI" id="CHEBI:83767"/>
        <dbReference type="EC" id="2.3.1.286"/>
    </reaction>
</comment>
<evidence type="ECO:0000256" key="2">
    <source>
        <dbReference type="ARBA" id="ARBA00022723"/>
    </source>
</evidence>
<dbReference type="PANTHER" id="PTHR11085">
    <property type="entry name" value="NAD-DEPENDENT PROTEIN DEACYLASE SIRTUIN-5, MITOCHONDRIAL-RELATED"/>
    <property type="match status" value="1"/>
</dbReference>
<evidence type="ECO:0000259" key="7">
    <source>
        <dbReference type="PROSITE" id="PS50305"/>
    </source>
</evidence>